<dbReference type="Proteomes" id="UP000249417">
    <property type="component" value="Unassembled WGS sequence"/>
</dbReference>
<keyword evidence="2" id="KW-1003">Cell membrane</keyword>
<proteinExistence type="predicted"/>
<dbReference type="InterPro" id="IPR050183">
    <property type="entry name" value="DsbB"/>
</dbReference>
<dbReference type="GO" id="GO:0015035">
    <property type="term" value="F:protein-disulfide reductase activity"/>
    <property type="evidence" value="ECO:0007669"/>
    <property type="project" value="InterPro"/>
</dbReference>
<dbReference type="InterPro" id="IPR023380">
    <property type="entry name" value="DsbB-like_sf"/>
</dbReference>
<comment type="caution">
    <text evidence="7">The sequence shown here is derived from an EMBL/GenBank/DDBJ whole genome shotgun (WGS) entry which is preliminary data.</text>
</comment>
<evidence type="ECO:0000256" key="4">
    <source>
        <dbReference type="ARBA" id="ARBA00022989"/>
    </source>
</evidence>
<dbReference type="GO" id="GO:0005886">
    <property type="term" value="C:plasma membrane"/>
    <property type="evidence" value="ECO:0007669"/>
    <property type="project" value="UniProtKB-SubCell"/>
</dbReference>
<evidence type="ECO:0000313" key="7">
    <source>
        <dbReference type="EMBL" id="PZQ44405.1"/>
    </source>
</evidence>
<evidence type="ECO:0000256" key="1">
    <source>
        <dbReference type="ARBA" id="ARBA00004651"/>
    </source>
</evidence>
<organism evidence="7 8">
    <name type="scientific">Micavibrio aeruginosavorus</name>
    <dbReference type="NCBI Taxonomy" id="349221"/>
    <lineage>
        <taxon>Bacteria</taxon>
        <taxon>Pseudomonadati</taxon>
        <taxon>Bdellovibrionota</taxon>
        <taxon>Bdellovibrionia</taxon>
        <taxon>Bdellovibrionales</taxon>
        <taxon>Pseudobdellovibrionaceae</taxon>
        <taxon>Micavibrio</taxon>
    </lineage>
</organism>
<gene>
    <name evidence="7" type="ORF">DI551_10210</name>
</gene>
<accession>A0A2W5N0H0</accession>
<dbReference type="PIRSF" id="PIRSF033913">
    <property type="entry name" value="S-S_format_DsbB"/>
    <property type="match status" value="1"/>
</dbReference>
<evidence type="ECO:0000256" key="6">
    <source>
        <dbReference type="SAM" id="Phobius"/>
    </source>
</evidence>
<keyword evidence="3 6" id="KW-0812">Transmembrane</keyword>
<dbReference type="EMBL" id="QFQB01000094">
    <property type="protein sequence ID" value="PZQ44405.1"/>
    <property type="molecule type" value="Genomic_DNA"/>
</dbReference>
<dbReference type="GO" id="GO:0006457">
    <property type="term" value="P:protein folding"/>
    <property type="evidence" value="ECO:0007669"/>
    <property type="project" value="InterPro"/>
</dbReference>
<evidence type="ECO:0000313" key="8">
    <source>
        <dbReference type="Proteomes" id="UP000249417"/>
    </source>
</evidence>
<feature type="transmembrane region" description="Helical" evidence="6">
    <location>
        <begin position="73"/>
        <end position="92"/>
    </location>
</feature>
<sequence>MNQFLEKIAAPRIALPAFAIIATLALVAAFTSQYVYGLQPCVLCIYQRWPYGLIIVLGLLGALIGAKAPKSQPIFLGLITLTFAANAGIAFYHSGVERHWWKSFLEGCTIPVIEGNITDVLAQIAATPAARCDEIPWTDPVLGLSMANYNVIACLVLTMAALYTLMRRAS</sequence>
<evidence type="ECO:0000256" key="2">
    <source>
        <dbReference type="ARBA" id="ARBA00022475"/>
    </source>
</evidence>
<feature type="transmembrane region" description="Helical" evidence="6">
    <location>
        <begin position="12"/>
        <end position="36"/>
    </location>
</feature>
<feature type="transmembrane region" description="Helical" evidence="6">
    <location>
        <begin position="146"/>
        <end position="166"/>
    </location>
</feature>
<dbReference type="PANTHER" id="PTHR36570">
    <property type="entry name" value="DISULFIDE BOND FORMATION PROTEIN B"/>
    <property type="match status" value="1"/>
</dbReference>
<keyword evidence="4 6" id="KW-1133">Transmembrane helix</keyword>
<dbReference type="PANTHER" id="PTHR36570:SF3">
    <property type="entry name" value="DISULFIDE BOND FORMATION PROTEIN B"/>
    <property type="match status" value="1"/>
</dbReference>
<dbReference type="SUPFAM" id="SSF158442">
    <property type="entry name" value="DsbB-like"/>
    <property type="match status" value="1"/>
</dbReference>
<protein>
    <submittedName>
        <fullName evidence="7">Disulfide bond formation protein B</fullName>
    </submittedName>
</protein>
<dbReference type="AlphaFoldDB" id="A0A2W5N0H0"/>
<dbReference type="Pfam" id="PF02600">
    <property type="entry name" value="DsbB"/>
    <property type="match status" value="1"/>
</dbReference>
<dbReference type="InterPro" id="IPR024199">
    <property type="entry name" value="Uncharacterised_DsbB"/>
</dbReference>
<reference evidence="7 8" key="1">
    <citation type="submission" date="2017-08" db="EMBL/GenBank/DDBJ databases">
        <title>Infants hospitalized years apart are colonized by the same room-sourced microbial strains.</title>
        <authorList>
            <person name="Brooks B."/>
            <person name="Olm M.R."/>
            <person name="Firek B.A."/>
            <person name="Baker R."/>
            <person name="Thomas B.C."/>
            <person name="Morowitz M.J."/>
            <person name="Banfield J.F."/>
        </authorList>
    </citation>
    <scope>NUCLEOTIDE SEQUENCE [LARGE SCALE GENOMIC DNA]</scope>
    <source>
        <strain evidence="7">S2_005_002_R2_29</strain>
    </source>
</reference>
<keyword evidence="5 6" id="KW-0472">Membrane</keyword>
<feature type="transmembrane region" description="Helical" evidence="6">
    <location>
        <begin position="48"/>
        <end position="66"/>
    </location>
</feature>
<evidence type="ECO:0000256" key="5">
    <source>
        <dbReference type="ARBA" id="ARBA00023136"/>
    </source>
</evidence>
<dbReference type="InterPro" id="IPR003752">
    <property type="entry name" value="DiS_bond_form_DsbB/BdbC"/>
</dbReference>
<evidence type="ECO:0000256" key="3">
    <source>
        <dbReference type="ARBA" id="ARBA00022692"/>
    </source>
</evidence>
<comment type="subcellular location">
    <subcellularLocation>
        <location evidence="1">Cell membrane</location>
        <topology evidence="1">Multi-pass membrane protein</topology>
    </subcellularLocation>
</comment>
<name>A0A2W5N0H0_9BACT</name>
<dbReference type="Gene3D" id="1.20.1550.10">
    <property type="entry name" value="DsbB-like"/>
    <property type="match status" value="1"/>
</dbReference>